<keyword evidence="2" id="KW-1185">Reference proteome</keyword>
<gene>
    <name evidence="1" type="primary">jg17353</name>
    <name evidence="1" type="ORF">PAEG_LOCUS16949</name>
</gene>
<dbReference type="Proteomes" id="UP000838756">
    <property type="component" value="Unassembled WGS sequence"/>
</dbReference>
<comment type="caution">
    <text evidence="1">The sequence shown here is derived from an EMBL/GenBank/DDBJ whole genome shotgun (WGS) entry which is preliminary data.</text>
</comment>
<name>A0A8S4RRT4_9NEOP</name>
<sequence length="358" mass="40327">MRAIIKLLSGWCVLAESDNESAPSSTPTKTVSADDAMKIARTKSQELLLLEKIQAEAAAFYSYDSLPPAEQVKERKIVRTNLTCKYDRLTLDEIAGKQQSAEKRSSLDFKVLSLDEIRARKKIPEAVIHTTPITLNLNRKRKLSTHETLTTSGNKIIKVVRSNSIVYKKLDQNVPAQPSQAKIEHKKPEDANRKRTLSEISDIYDIQEDELVDNCYEFKRIKIAEQIPKPRLVRNRSVTKSISESKDEELVFCNKNDDDSDTEVQFVRMEIQEVTTDIATILDDEIIDVDSAKICDPVDIVDLCEDKDDSEITASDLDLDLINNVPDVVASCQKNSNRNETAASNVLNDIDAFLNEVL</sequence>
<evidence type="ECO:0000313" key="1">
    <source>
        <dbReference type="EMBL" id="CAH2240358.1"/>
    </source>
</evidence>
<reference evidence="1" key="1">
    <citation type="submission" date="2022-03" db="EMBL/GenBank/DDBJ databases">
        <authorList>
            <person name="Lindestad O."/>
        </authorList>
    </citation>
    <scope>NUCLEOTIDE SEQUENCE</scope>
</reference>
<organism evidence="1 2">
    <name type="scientific">Pararge aegeria aegeria</name>
    <dbReference type="NCBI Taxonomy" id="348720"/>
    <lineage>
        <taxon>Eukaryota</taxon>
        <taxon>Metazoa</taxon>
        <taxon>Ecdysozoa</taxon>
        <taxon>Arthropoda</taxon>
        <taxon>Hexapoda</taxon>
        <taxon>Insecta</taxon>
        <taxon>Pterygota</taxon>
        <taxon>Neoptera</taxon>
        <taxon>Endopterygota</taxon>
        <taxon>Lepidoptera</taxon>
        <taxon>Glossata</taxon>
        <taxon>Ditrysia</taxon>
        <taxon>Papilionoidea</taxon>
        <taxon>Nymphalidae</taxon>
        <taxon>Satyrinae</taxon>
        <taxon>Satyrini</taxon>
        <taxon>Parargina</taxon>
        <taxon>Pararge</taxon>
    </lineage>
</organism>
<dbReference type="AlphaFoldDB" id="A0A8S4RRT4"/>
<protein>
    <submittedName>
        <fullName evidence="1">Jg17353 protein</fullName>
    </submittedName>
</protein>
<dbReference type="EMBL" id="CAKXAJ010025496">
    <property type="protein sequence ID" value="CAH2240358.1"/>
    <property type="molecule type" value="Genomic_DNA"/>
</dbReference>
<proteinExistence type="predicted"/>
<evidence type="ECO:0000313" key="2">
    <source>
        <dbReference type="Proteomes" id="UP000838756"/>
    </source>
</evidence>
<dbReference type="OrthoDB" id="5395350at2759"/>
<accession>A0A8S4RRT4</accession>